<gene>
    <name evidence="1" type="ORF">LPJ66_006352</name>
</gene>
<protein>
    <submittedName>
        <fullName evidence="1">Uncharacterized protein</fullName>
    </submittedName>
</protein>
<keyword evidence="2" id="KW-1185">Reference proteome</keyword>
<feature type="non-terminal residue" evidence="1">
    <location>
        <position position="128"/>
    </location>
</feature>
<sequence length="128" mass="13475">MNSNVNLLADAVASAADKATSTDSEIVSGLTAAIEAMCDDFDHNTSRQRTFSWVSSELPSPKGRLSEDHFHVQMGCNFSAGVSEVGSSSGRLRTRLTTIDPIRASASAAVESYCESIDGRSSDESAAP</sequence>
<comment type="caution">
    <text evidence="1">The sequence shown here is derived from an EMBL/GenBank/DDBJ whole genome shotgun (WGS) entry which is preliminary data.</text>
</comment>
<reference evidence="1" key="1">
    <citation type="submission" date="2022-07" db="EMBL/GenBank/DDBJ databases">
        <title>Phylogenomic reconstructions and comparative analyses of Kickxellomycotina fungi.</title>
        <authorList>
            <person name="Reynolds N.K."/>
            <person name="Stajich J.E."/>
            <person name="Barry K."/>
            <person name="Grigoriev I.V."/>
            <person name="Crous P."/>
            <person name="Smith M.E."/>
        </authorList>
    </citation>
    <scope>NUCLEOTIDE SEQUENCE</scope>
    <source>
        <strain evidence="1">Benny 63K</strain>
    </source>
</reference>
<evidence type="ECO:0000313" key="2">
    <source>
        <dbReference type="Proteomes" id="UP001150581"/>
    </source>
</evidence>
<proteinExistence type="predicted"/>
<name>A0ACC1ICJ0_9FUNG</name>
<organism evidence="1 2">
    <name type="scientific">Kickxella alabastrina</name>
    <dbReference type="NCBI Taxonomy" id="61397"/>
    <lineage>
        <taxon>Eukaryota</taxon>
        <taxon>Fungi</taxon>
        <taxon>Fungi incertae sedis</taxon>
        <taxon>Zoopagomycota</taxon>
        <taxon>Kickxellomycotina</taxon>
        <taxon>Kickxellomycetes</taxon>
        <taxon>Kickxellales</taxon>
        <taxon>Kickxellaceae</taxon>
        <taxon>Kickxella</taxon>
    </lineage>
</organism>
<dbReference type="EMBL" id="JANBPG010000998">
    <property type="protein sequence ID" value="KAJ1892422.1"/>
    <property type="molecule type" value="Genomic_DNA"/>
</dbReference>
<dbReference type="Proteomes" id="UP001150581">
    <property type="component" value="Unassembled WGS sequence"/>
</dbReference>
<accession>A0ACC1ICJ0</accession>
<evidence type="ECO:0000313" key="1">
    <source>
        <dbReference type="EMBL" id="KAJ1892422.1"/>
    </source>
</evidence>